<evidence type="ECO:0000259" key="2">
    <source>
        <dbReference type="Pfam" id="PF09374"/>
    </source>
</evidence>
<feature type="domain" description="Peptidoglycan binding" evidence="2">
    <location>
        <begin position="133"/>
        <end position="194"/>
    </location>
</feature>
<dbReference type="EMBL" id="QLIX01000002">
    <property type="protein sequence ID" value="RAI60518.1"/>
    <property type="molecule type" value="Genomic_DNA"/>
</dbReference>
<dbReference type="CDD" id="cd13926">
    <property type="entry name" value="N-acetylmuramidase_GH108"/>
    <property type="match status" value="1"/>
</dbReference>
<dbReference type="InterPro" id="IPR018537">
    <property type="entry name" value="Peptidoglycan-bd_3"/>
</dbReference>
<evidence type="ECO:0000313" key="4">
    <source>
        <dbReference type="Proteomes" id="UP000249065"/>
    </source>
</evidence>
<dbReference type="InterPro" id="IPR023346">
    <property type="entry name" value="Lysozyme-like_dom_sf"/>
</dbReference>
<feature type="domain" description="TtsA-like Glycoside hydrolase family 108" evidence="1">
    <location>
        <begin position="45"/>
        <end position="130"/>
    </location>
</feature>
<dbReference type="Gene3D" id="1.20.141.10">
    <property type="entry name" value="Chitosanase, subunit A, domain 1"/>
    <property type="match status" value="1"/>
</dbReference>
<keyword evidence="4" id="KW-1185">Reference proteome</keyword>
<reference evidence="4" key="1">
    <citation type="submission" date="2018-06" db="EMBL/GenBank/DDBJ databases">
        <authorList>
            <person name="Khan S.A."/>
        </authorList>
    </citation>
    <scope>NUCLEOTIDE SEQUENCE [LARGE SCALE GENOMIC DNA]</scope>
    <source>
        <strain evidence="4">DB-1506</strain>
    </source>
</reference>
<organism evidence="3 4">
    <name type="scientific">Roseicella frigidaeris</name>
    <dbReference type="NCBI Taxonomy" id="2230885"/>
    <lineage>
        <taxon>Bacteria</taxon>
        <taxon>Pseudomonadati</taxon>
        <taxon>Pseudomonadota</taxon>
        <taxon>Alphaproteobacteria</taxon>
        <taxon>Acetobacterales</taxon>
        <taxon>Roseomonadaceae</taxon>
        <taxon>Roseicella</taxon>
    </lineage>
</organism>
<proteinExistence type="predicted"/>
<sequence>MASQTQQAKDAITSLQSVAEAARSPAAPAAAGQPRSQAFDRAVALILENEGGFSNDPRDRGGMTNFGITARTYADFHGLALESVDEATMRALTREQAIEIYRSNYWNAACCDRLPPGLDLCVFDFGVNAGVRRAILLLQELVGVTQDGSVGAITLAATAACDPAELIGRYAERRLAYYRSLENFDAFGRGWTLRTTRMRDAAMRMAQARQPAMA</sequence>
<name>A0A327MK17_9PROT</name>
<gene>
    <name evidence="3" type="ORF">DOO78_03545</name>
</gene>
<dbReference type="OrthoDB" id="9815229at2"/>
<comment type="caution">
    <text evidence="3">The sequence shown here is derived from an EMBL/GenBank/DDBJ whole genome shotgun (WGS) entry which is preliminary data.</text>
</comment>
<evidence type="ECO:0000259" key="1">
    <source>
        <dbReference type="Pfam" id="PF05838"/>
    </source>
</evidence>
<dbReference type="AlphaFoldDB" id="A0A327MK17"/>
<dbReference type="InterPro" id="IPR008565">
    <property type="entry name" value="TtsA-like_GH18_dom"/>
</dbReference>
<protein>
    <submittedName>
        <fullName evidence="3">Uncharacterized protein</fullName>
    </submittedName>
</protein>
<evidence type="ECO:0000313" key="3">
    <source>
        <dbReference type="EMBL" id="RAI60518.1"/>
    </source>
</evidence>
<dbReference type="Pfam" id="PF05838">
    <property type="entry name" value="Glyco_hydro_108"/>
    <property type="match status" value="1"/>
</dbReference>
<dbReference type="SUPFAM" id="SSF53955">
    <property type="entry name" value="Lysozyme-like"/>
    <property type="match status" value="1"/>
</dbReference>
<dbReference type="Pfam" id="PF09374">
    <property type="entry name" value="PG_binding_3"/>
    <property type="match status" value="1"/>
</dbReference>
<dbReference type="Proteomes" id="UP000249065">
    <property type="component" value="Unassembled WGS sequence"/>
</dbReference>
<accession>A0A327MK17</accession>